<feature type="repeat" description="RCC1" evidence="2">
    <location>
        <begin position="249"/>
        <end position="300"/>
    </location>
</feature>
<dbReference type="InterPro" id="IPR009091">
    <property type="entry name" value="RCC1/BLIP-II"/>
</dbReference>
<dbReference type="InterPro" id="IPR000408">
    <property type="entry name" value="Reg_chr_condens"/>
</dbReference>
<organism evidence="3">
    <name type="scientific">Hanusia phi</name>
    <dbReference type="NCBI Taxonomy" id="3032"/>
    <lineage>
        <taxon>Eukaryota</taxon>
        <taxon>Cryptophyceae</taxon>
        <taxon>Pyrenomonadales</taxon>
        <taxon>Geminigeraceae</taxon>
        <taxon>Hanusia</taxon>
    </lineage>
</organism>
<proteinExistence type="predicted"/>
<reference evidence="3" key="1">
    <citation type="submission" date="2021-01" db="EMBL/GenBank/DDBJ databases">
        <authorList>
            <person name="Corre E."/>
            <person name="Pelletier E."/>
            <person name="Niang G."/>
            <person name="Scheremetjew M."/>
            <person name="Finn R."/>
            <person name="Kale V."/>
            <person name="Holt S."/>
            <person name="Cochrane G."/>
            <person name="Meng A."/>
            <person name="Brown T."/>
            <person name="Cohen L."/>
        </authorList>
    </citation>
    <scope>NUCLEOTIDE SEQUENCE</scope>
    <source>
        <strain evidence="3">CCMP325</strain>
    </source>
</reference>
<dbReference type="Pfam" id="PF00415">
    <property type="entry name" value="RCC1"/>
    <property type="match status" value="3"/>
</dbReference>
<sequence>MSLFGCGDNSSGELGLGHCQPIVGKLTRLKLQMHAEDPEPNVTASSCGSGFSVIHDSSTLQTFSCGEAFGGHLGVGCGQCFPIKEFVPIPRLQGLKVTMIASGMYHTACLIEGGSVFAWGRNNDGQCGMLPSEQPICYEPTEVILLRWTVVTKVACGCCHSLAITEDGKLYSWGWDNYGKIIQNQDVNIHAESPRLTEDVITIFAGLPAESQRTISNPTEVLLRNGNCYEYVVDVSAGFGFTTCITVEGGVFSWGFNDHGQLGNGSNTPQFYPIQVFLNERDPATKISCGFQHACVVTNDGRLYSWGQGGIGQLGRSSRVDCKVPTKVEYFLSYKCRSVACGFDYTFVVAQHLLSGLEKVVAFGGNSSGQLGLAHRGGVCRSDTKASSRSDTHTRICPSAGTVAAVWATPTWLELPELIYRLHEISCGPDSRHTFVRFSKRLSVESEVALLMSMHPRLGENSLLRMLESDLLRLVMHAISL</sequence>
<dbReference type="PROSITE" id="PS00626">
    <property type="entry name" value="RCC1_2"/>
    <property type="match status" value="2"/>
</dbReference>
<dbReference type="AlphaFoldDB" id="A0A7S0EZP3"/>
<dbReference type="PRINTS" id="PR00633">
    <property type="entry name" value="RCCNDNSATION"/>
</dbReference>
<accession>A0A7S0EZP3</accession>
<evidence type="ECO:0000256" key="1">
    <source>
        <dbReference type="ARBA" id="ARBA00022737"/>
    </source>
</evidence>
<dbReference type="PROSITE" id="PS50012">
    <property type="entry name" value="RCC1_3"/>
    <property type="match status" value="3"/>
</dbReference>
<protein>
    <submittedName>
        <fullName evidence="3">Uncharacterized protein</fullName>
    </submittedName>
</protein>
<dbReference type="EMBL" id="HBEO01025315">
    <property type="protein sequence ID" value="CAD8496203.1"/>
    <property type="molecule type" value="Transcribed_RNA"/>
</dbReference>
<dbReference type="InterPro" id="IPR051625">
    <property type="entry name" value="Signaling_Regulatory_Domain"/>
</dbReference>
<evidence type="ECO:0000256" key="2">
    <source>
        <dbReference type="PROSITE-ProRule" id="PRU00235"/>
    </source>
</evidence>
<gene>
    <name evidence="3" type="ORF">HPHI1048_LOCUS17038</name>
</gene>
<name>A0A7S0EZP3_9CRYP</name>
<dbReference type="PANTHER" id="PTHR22872">
    <property type="entry name" value="BTK-BINDING PROTEIN-RELATED"/>
    <property type="match status" value="1"/>
</dbReference>
<feature type="repeat" description="RCC1" evidence="2">
    <location>
        <begin position="114"/>
        <end position="167"/>
    </location>
</feature>
<evidence type="ECO:0000313" key="3">
    <source>
        <dbReference type="EMBL" id="CAD8496203.1"/>
    </source>
</evidence>
<keyword evidence="1" id="KW-0677">Repeat</keyword>
<feature type="repeat" description="RCC1" evidence="2">
    <location>
        <begin position="301"/>
        <end position="352"/>
    </location>
</feature>
<dbReference type="SUPFAM" id="SSF50985">
    <property type="entry name" value="RCC1/BLIP-II"/>
    <property type="match status" value="2"/>
</dbReference>
<dbReference type="Gene3D" id="2.130.10.30">
    <property type="entry name" value="Regulator of chromosome condensation 1/beta-lactamase-inhibitor protein II"/>
    <property type="match status" value="2"/>
</dbReference>